<evidence type="ECO:0000313" key="2">
    <source>
        <dbReference type="Proteomes" id="UP000183788"/>
    </source>
</evidence>
<evidence type="ECO:0000313" key="1">
    <source>
        <dbReference type="EMBL" id="SFW85409.1"/>
    </source>
</evidence>
<accession>A0A1K1SM62</accession>
<organism evidence="1 2">
    <name type="scientific">Chitinophaga sancti</name>
    <dbReference type="NCBI Taxonomy" id="1004"/>
    <lineage>
        <taxon>Bacteria</taxon>
        <taxon>Pseudomonadati</taxon>
        <taxon>Bacteroidota</taxon>
        <taxon>Chitinophagia</taxon>
        <taxon>Chitinophagales</taxon>
        <taxon>Chitinophagaceae</taxon>
        <taxon>Chitinophaga</taxon>
    </lineage>
</organism>
<dbReference type="Proteomes" id="UP000183788">
    <property type="component" value="Unassembled WGS sequence"/>
</dbReference>
<dbReference type="EMBL" id="FPIZ01000026">
    <property type="protein sequence ID" value="SFW85409.1"/>
    <property type="molecule type" value="Genomic_DNA"/>
</dbReference>
<name>A0A1K1SM62_9BACT</name>
<dbReference type="AlphaFoldDB" id="A0A1K1SM62"/>
<sequence length="97" mass="10679">MRSAIIAYSDQFIPLAYTLARQGQQVCIFPASQKDAILHRIVAGFNPSVSFCTFFIHYAEGCVKDQPLIKRCCTASLFFAPSTLGVTPLSSTNLFAR</sequence>
<protein>
    <submittedName>
        <fullName evidence="1">Uncharacterized protein</fullName>
    </submittedName>
</protein>
<dbReference type="STRING" id="1004.SAMN05661012_05733"/>
<gene>
    <name evidence="1" type="ORF">SAMN05661012_05733</name>
</gene>
<reference evidence="1 2" key="1">
    <citation type="submission" date="2016-11" db="EMBL/GenBank/DDBJ databases">
        <authorList>
            <person name="Jaros S."/>
            <person name="Januszkiewicz K."/>
            <person name="Wedrychowicz H."/>
        </authorList>
    </citation>
    <scope>NUCLEOTIDE SEQUENCE [LARGE SCALE GENOMIC DNA]</scope>
    <source>
        <strain evidence="1 2">DSM 784</strain>
    </source>
</reference>
<proteinExistence type="predicted"/>